<dbReference type="InterPro" id="IPR006674">
    <property type="entry name" value="HD_domain"/>
</dbReference>
<sequence length="201" mass="22070">MESPEQKAAYLIDLLNTKGQGDYIGEPISQLEHSLRAAHQAKLNNADDETVIAALFHDIGQFLPAHEIRSIAHEVQSMNSTHDSTAGGVGRVGHERIGEEYLTRLGFSKKVGFLVGSHVAAKRFLCGIDPAYHDTLSEASKKSLVFQGGPMRGDELNEWAANPWCDEMCQLRKWDDAAKVVGLETDPANAYEAVIVRLLKS</sequence>
<evidence type="ECO:0000259" key="1">
    <source>
        <dbReference type="Pfam" id="PF01966"/>
    </source>
</evidence>
<reference evidence="2 3" key="1">
    <citation type="submission" date="2015-03" db="EMBL/GenBank/DDBJ databases">
        <title>RNA-seq based gene annotation and comparative genomics of four Zymoseptoria species reveal species-specific pathogenicity related genes and transposable element activity.</title>
        <authorList>
            <person name="Grandaubert J."/>
            <person name="Bhattacharyya A."/>
            <person name="Stukenbrock E.H."/>
        </authorList>
    </citation>
    <scope>NUCLEOTIDE SEQUENCE [LARGE SCALE GENOMIC DNA]</scope>
    <source>
        <strain evidence="2 3">Zb18110</strain>
    </source>
</reference>
<dbReference type="AlphaFoldDB" id="A0A0F4GAU1"/>
<gene>
    <name evidence="2" type="ORF">TI39_contig4188g00001</name>
</gene>
<protein>
    <submittedName>
        <fullName evidence="2">Phosphohydrolase like protein</fullName>
    </submittedName>
</protein>
<dbReference type="Gene3D" id="1.10.3210.10">
    <property type="entry name" value="Hypothetical protein af1432"/>
    <property type="match status" value="1"/>
</dbReference>
<dbReference type="InterPro" id="IPR003607">
    <property type="entry name" value="HD/PDEase_dom"/>
</dbReference>
<comment type="caution">
    <text evidence="2">The sequence shown here is derived from an EMBL/GenBank/DDBJ whole genome shotgun (WGS) entry which is preliminary data.</text>
</comment>
<dbReference type="Pfam" id="PF01966">
    <property type="entry name" value="HD"/>
    <property type="match status" value="1"/>
</dbReference>
<accession>A0A0F4GAU1</accession>
<dbReference type="PANTHER" id="PTHR40202:SF1">
    <property type="entry name" value="HD DOMAIN-CONTAINING PROTEIN"/>
    <property type="match status" value="1"/>
</dbReference>
<dbReference type="GO" id="GO:0016787">
    <property type="term" value="F:hydrolase activity"/>
    <property type="evidence" value="ECO:0007669"/>
    <property type="project" value="UniProtKB-KW"/>
</dbReference>
<evidence type="ECO:0000313" key="3">
    <source>
        <dbReference type="Proteomes" id="UP000033647"/>
    </source>
</evidence>
<keyword evidence="3" id="KW-1185">Reference proteome</keyword>
<dbReference type="InterPro" id="IPR052567">
    <property type="entry name" value="OP_Dioxygenase"/>
</dbReference>
<keyword evidence="2" id="KW-0378">Hydrolase</keyword>
<feature type="domain" description="HD" evidence="1">
    <location>
        <begin position="31"/>
        <end position="118"/>
    </location>
</feature>
<evidence type="ECO:0000313" key="2">
    <source>
        <dbReference type="EMBL" id="KJX94493.1"/>
    </source>
</evidence>
<name>A0A0F4GAU1_9PEZI</name>
<dbReference type="EMBL" id="LAFY01004147">
    <property type="protein sequence ID" value="KJX94493.1"/>
    <property type="molecule type" value="Genomic_DNA"/>
</dbReference>
<dbReference type="STRING" id="1047168.A0A0F4GAU1"/>
<dbReference type="CDD" id="cd00077">
    <property type="entry name" value="HDc"/>
    <property type="match status" value="1"/>
</dbReference>
<organism evidence="2 3">
    <name type="scientific">Zymoseptoria brevis</name>
    <dbReference type="NCBI Taxonomy" id="1047168"/>
    <lineage>
        <taxon>Eukaryota</taxon>
        <taxon>Fungi</taxon>
        <taxon>Dikarya</taxon>
        <taxon>Ascomycota</taxon>
        <taxon>Pezizomycotina</taxon>
        <taxon>Dothideomycetes</taxon>
        <taxon>Dothideomycetidae</taxon>
        <taxon>Mycosphaerellales</taxon>
        <taxon>Mycosphaerellaceae</taxon>
        <taxon>Zymoseptoria</taxon>
    </lineage>
</organism>
<dbReference type="PANTHER" id="PTHR40202">
    <property type="match status" value="1"/>
</dbReference>
<dbReference type="OrthoDB" id="445007at2759"/>
<dbReference type="SUPFAM" id="SSF109604">
    <property type="entry name" value="HD-domain/PDEase-like"/>
    <property type="match status" value="1"/>
</dbReference>
<proteinExistence type="predicted"/>
<dbReference type="Proteomes" id="UP000033647">
    <property type="component" value="Unassembled WGS sequence"/>
</dbReference>